<feature type="non-terminal residue" evidence="3">
    <location>
        <position position="667"/>
    </location>
</feature>
<evidence type="ECO:0000259" key="2">
    <source>
        <dbReference type="Pfam" id="PF01345"/>
    </source>
</evidence>
<organism evidence="3 4">
    <name type="scientific">Luteimonas aestuarii</name>
    <dbReference type="NCBI Taxonomy" id="453837"/>
    <lineage>
        <taxon>Bacteria</taxon>
        <taxon>Pseudomonadati</taxon>
        <taxon>Pseudomonadota</taxon>
        <taxon>Gammaproteobacteria</taxon>
        <taxon>Lysobacterales</taxon>
        <taxon>Lysobacteraceae</taxon>
        <taxon>Luteimonas</taxon>
    </lineage>
</organism>
<comment type="caution">
    <text evidence="3">The sequence shown here is derived from an EMBL/GenBank/DDBJ whole genome shotgun (WGS) entry which is preliminary data.</text>
</comment>
<keyword evidence="1" id="KW-0812">Transmembrane</keyword>
<protein>
    <submittedName>
        <fullName evidence="3">DUF11 domain-containing protein</fullName>
    </submittedName>
</protein>
<sequence>MPQVRIRGDPAPRFDEVSGNGLHAACRHSRGESRRSCTPVRGPAADFPRGLKVSSNGFGQAKAAAAGLLLALVAGVMTLAAAPALAQSASLTNVATVAPPAGTNDIDPDNDTGTATVTISAAGGYSFCAAPAGSATANAIYSIVNGVEIWRYEPGASADAMVPELALPTVGGNVNALMIDPVRDRLLFHASTGSMVWAYDAGNGGWYQALASGLPSSDFPRAGMAPDGVGYLVAGGASPVVYRLTANATGFGYSAQNIGNLQYDFAPTNLSSGDLAFDADGFGWIAAGQDLYRIDFSTPGSPQATRQTRPLLNGQPSTIQWAGVAFGDDGRLYVANNSAPSQYFAFDQATGILTPQAPTGASGSRDLASCAFPAIAEPELSVEKTLAEVNGQPYVAGSAVAPGDVLSYAITISNAGGAAGTLFSGDVAETLPANTSYVAAGNDFTCAGTACTNTSALNVPANGSAGLRFVVQIDDPLPSAVSSIANAVTFPNGHIDCAAAGNDCEETTPLGPVTSIAKTSSPASGTTVSPGDTIGYTLTVTVANAATNDAITLTDTLGAGLTLDGALPAGCSAAGQVVTCVLAAGAAVGTHAFDYSATVDADATGAVGNVVVATTPPGGTDPEPECTACETEHPVVPASIAVAKSADPASGSEVAPGETIAYTLTVT</sequence>
<accession>A0A4R5TV45</accession>
<evidence type="ECO:0000313" key="3">
    <source>
        <dbReference type="EMBL" id="TDK24932.1"/>
    </source>
</evidence>
<keyword evidence="4" id="KW-1185">Reference proteome</keyword>
<name>A0A4R5TV45_9GAMM</name>
<dbReference type="InterPro" id="IPR051172">
    <property type="entry name" value="Chlamydia_OmcB"/>
</dbReference>
<feature type="transmembrane region" description="Helical" evidence="1">
    <location>
        <begin position="63"/>
        <end position="86"/>
    </location>
</feature>
<dbReference type="PANTHER" id="PTHR34819">
    <property type="entry name" value="LARGE CYSTEINE-RICH PERIPLASMIC PROTEIN OMCB"/>
    <property type="match status" value="1"/>
</dbReference>
<dbReference type="Pfam" id="PF01345">
    <property type="entry name" value="DUF11"/>
    <property type="match status" value="1"/>
</dbReference>
<gene>
    <name evidence="3" type="ORF">E2F46_07070</name>
</gene>
<keyword evidence="1" id="KW-1133">Transmembrane helix</keyword>
<reference evidence="3 4" key="1">
    <citation type="submission" date="2019-03" db="EMBL/GenBank/DDBJ databases">
        <title>Luteimonas zhaokaii sp.nov., isolated from the rectal contents of Plateau pika in Yushu, Qinghai Province, China.</title>
        <authorList>
            <person name="Zhang G."/>
        </authorList>
    </citation>
    <scope>NUCLEOTIDE SEQUENCE [LARGE SCALE GENOMIC DNA]</scope>
    <source>
        <strain evidence="3 4">B9</strain>
    </source>
</reference>
<dbReference type="OrthoDB" id="6057062at2"/>
<dbReference type="Proteomes" id="UP000294796">
    <property type="component" value="Unassembled WGS sequence"/>
</dbReference>
<proteinExistence type="predicted"/>
<evidence type="ECO:0000313" key="4">
    <source>
        <dbReference type="Proteomes" id="UP000294796"/>
    </source>
</evidence>
<dbReference type="SUPFAM" id="SSF63829">
    <property type="entry name" value="Calcium-dependent phosphotriesterase"/>
    <property type="match status" value="1"/>
</dbReference>
<dbReference type="Gene3D" id="2.60.40.740">
    <property type="match status" value="1"/>
</dbReference>
<dbReference type="InterPro" id="IPR001434">
    <property type="entry name" value="OmcB-like_DUF11"/>
</dbReference>
<dbReference type="PANTHER" id="PTHR34819:SF3">
    <property type="entry name" value="CELL SURFACE PROTEIN"/>
    <property type="match status" value="1"/>
</dbReference>
<evidence type="ECO:0000256" key="1">
    <source>
        <dbReference type="SAM" id="Phobius"/>
    </source>
</evidence>
<dbReference type="AlphaFoldDB" id="A0A4R5TV45"/>
<keyword evidence="1" id="KW-0472">Membrane</keyword>
<feature type="domain" description="DUF11" evidence="2">
    <location>
        <begin position="516"/>
        <end position="624"/>
    </location>
</feature>
<dbReference type="EMBL" id="SMTF01000004">
    <property type="protein sequence ID" value="TDK24932.1"/>
    <property type="molecule type" value="Genomic_DNA"/>
</dbReference>